<dbReference type="Pfam" id="PF10106">
    <property type="entry name" value="DUF2345"/>
    <property type="match status" value="1"/>
</dbReference>
<dbReference type="InterPro" id="IPR006531">
    <property type="entry name" value="Gp5/Vgr_OB"/>
</dbReference>
<evidence type="ECO:0000313" key="5">
    <source>
        <dbReference type="EMBL" id="NHZ43108.1"/>
    </source>
</evidence>
<dbReference type="Pfam" id="PF04717">
    <property type="entry name" value="Phage_base_V"/>
    <property type="match status" value="1"/>
</dbReference>
<sequence length="915" mass="100075">MIFDQLASTLSGLSEENRPIRLRLSSNQGVFDDVLLVKHVTGQESLCGGIEYRIFCVSTSPALPLKEFIALPIELQFVTDRGQMRSVCGIVSQAAAGRSDGGLATYHLVARDALALMNHRINTRVFRNKSELDISVELLNEWRTINPILAKSFDIDTSGIANNYPAREFTMQHNESDAAFLCRLWRRRGISWFIRPGKSSEHGSNVTPAHALVLFDTSKHLEQNAAGVVHYLRDLATQTADTIFNWSAVRTLKSGSVTRQSWNYRHDSMTFTDTPTNMQQGDTGSQFAFSLEDYIIDPPHAGDDLADYRRLGELRMQRHEYEAKCFHGEGGVRDLCVGQWIRLDGHPEIDSHAESEREFVITELTVDAENNLPKTVDDEVRRLFAANGWLPAVIANDLQALSAGRDMRYTNRFSCVRRGTPIVPHYDPRAHLPRVALQSAIVVGPAGEEVYCDAMGRVKLRFPGTRERDHRTGPGASNSDSDSAWVRVASSWASDRWGSIHLPRVGDEVLIDFLGGDPDKPVIVGRVYGKAIPPEFSHMGYLPGNRFIAGIKSKEVKGMRYNQLRLDDTTGQISSQLACEHAHSQLNLGWLTHPRRNGQGKVRGEGAELRSDQAVAIRGASGVFISADSQRGAEGKLLQRDSLLGLAEVLKSVQLQLSELSETHLAGATPPAKLDLMIKRLKAWDAASNVDPDGSGGQCPIVAISAPAGVAVASAENVLLGAQTEIDLVSGGNIQQTTGKSFLARAAEKVSIFAHSLGMKLVAASGKMELQTHRDDMEITSAKRIVLSAADEIILQAPKIRFMAAGAQVDIGDDQIVEQCRGDFTIKSATFAHVVGGGGSVPDLKFPVSEMKTDERIVLFDPQSGRPVTNRGYRAVLADGQVIEGKTDAEGRTVLMRSVGISEVEITIDAHDDLV</sequence>
<dbReference type="Pfam" id="PF05954">
    <property type="entry name" value="Phage_GPD"/>
    <property type="match status" value="1"/>
</dbReference>
<evidence type="ECO:0000259" key="4">
    <source>
        <dbReference type="Pfam" id="PF13296"/>
    </source>
</evidence>
<feature type="domain" description="Gp5/Type VI secretion system Vgr protein OB-fold" evidence="2">
    <location>
        <begin position="478"/>
        <end position="528"/>
    </location>
</feature>
<dbReference type="SUPFAM" id="SSF69279">
    <property type="entry name" value="Phage tail proteins"/>
    <property type="match status" value="2"/>
</dbReference>
<dbReference type="RefSeq" id="WP_167079085.1">
    <property type="nucleotide sequence ID" value="NZ_VVIW01000016.1"/>
</dbReference>
<proteinExistence type="inferred from homology"/>
<dbReference type="InterPro" id="IPR018769">
    <property type="entry name" value="VgrG2_DUF2345"/>
</dbReference>
<dbReference type="Pfam" id="PF13296">
    <property type="entry name" value="T6SS_Vgr"/>
    <property type="match status" value="1"/>
</dbReference>
<dbReference type="InterPro" id="IPR017847">
    <property type="entry name" value="T6SS_RhsGE_Vgr_subset"/>
</dbReference>
<comment type="similarity">
    <text evidence="1">Belongs to the VgrG protein family.</text>
</comment>
<dbReference type="Gene3D" id="3.55.50.10">
    <property type="entry name" value="Baseplate protein-like domains"/>
    <property type="match status" value="1"/>
</dbReference>
<dbReference type="InterPro" id="IPR037026">
    <property type="entry name" value="Vgr_OB-fold_dom_sf"/>
</dbReference>
<dbReference type="InterPro" id="IPR006533">
    <property type="entry name" value="T6SS_Vgr_RhsGE"/>
</dbReference>
<keyword evidence="6" id="KW-1185">Reference proteome</keyword>
<gene>
    <name evidence="5" type="ORF">F1609_23455</name>
</gene>
<dbReference type="SUPFAM" id="SSF69255">
    <property type="entry name" value="gp5 N-terminal domain-like"/>
    <property type="match status" value="1"/>
</dbReference>
<protein>
    <submittedName>
        <fullName evidence="5">Type VI secretion system tip protein VgrG</fullName>
    </submittedName>
</protein>
<evidence type="ECO:0000256" key="1">
    <source>
        <dbReference type="ARBA" id="ARBA00005558"/>
    </source>
</evidence>
<evidence type="ECO:0000259" key="2">
    <source>
        <dbReference type="Pfam" id="PF04717"/>
    </source>
</evidence>
<dbReference type="Gene3D" id="4.10.220.110">
    <property type="match status" value="1"/>
</dbReference>
<evidence type="ECO:0000259" key="3">
    <source>
        <dbReference type="Pfam" id="PF10106"/>
    </source>
</evidence>
<evidence type="ECO:0000313" key="6">
    <source>
        <dbReference type="Proteomes" id="UP000819052"/>
    </source>
</evidence>
<comment type="caution">
    <text evidence="5">The sequence shown here is derived from an EMBL/GenBank/DDBJ whole genome shotgun (WGS) entry which is preliminary data.</text>
</comment>
<feature type="domain" description="DUF2345" evidence="3">
    <location>
        <begin position="697"/>
        <end position="833"/>
    </location>
</feature>
<dbReference type="InterPro" id="IPR028244">
    <property type="entry name" value="T6SS_Rhs_Vgr_dom"/>
</dbReference>
<dbReference type="EMBL" id="VVIW01000016">
    <property type="protein sequence ID" value="NHZ43108.1"/>
    <property type="molecule type" value="Genomic_DNA"/>
</dbReference>
<dbReference type="NCBIfam" id="TIGR01646">
    <property type="entry name" value="vgr_GE"/>
    <property type="match status" value="1"/>
</dbReference>
<organism evidence="5 6">
    <name type="scientific">Massilia aquatica</name>
    <dbReference type="NCBI Taxonomy" id="2609000"/>
    <lineage>
        <taxon>Bacteria</taxon>
        <taxon>Pseudomonadati</taxon>
        <taxon>Pseudomonadota</taxon>
        <taxon>Betaproteobacteria</taxon>
        <taxon>Burkholderiales</taxon>
        <taxon>Oxalobacteraceae</taxon>
        <taxon>Telluria group</taxon>
        <taxon>Massilia</taxon>
    </lineage>
</organism>
<reference evidence="5 6" key="1">
    <citation type="submission" date="2019-09" db="EMBL/GenBank/DDBJ databases">
        <title>Taxonomy of Antarctic Massilia spp.: description of Massilia rubra sp. nov., Massilia aquatica sp. nov., Massilia mucilaginosa sp. nov., Massilia frigida sp. nov. isolated from streams, lakes and regoliths.</title>
        <authorList>
            <person name="Holochova P."/>
            <person name="Sedlacek I."/>
            <person name="Kralova S."/>
            <person name="Maslanova I."/>
            <person name="Busse H.-J."/>
            <person name="Stankova E."/>
            <person name="Vrbovska V."/>
            <person name="Kovarovic V."/>
            <person name="Bartak M."/>
            <person name="Svec P."/>
            <person name="Pantucek R."/>
        </authorList>
    </citation>
    <scope>NUCLEOTIDE SEQUENCE [LARGE SCALE GENOMIC DNA]</scope>
    <source>
        <strain evidence="5 6">CCM 8693</strain>
    </source>
</reference>
<feature type="domain" description="Putative type VI secretion system Rhs element associated Vgr" evidence="4">
    <location>
        <begin position="554"/>
        <end position="659"/>
    </location>
</feature>
<dbReference type="Gene3D" id="2.30.110.50">
    <property type="match status" value="1"/>
</dbReference>
<dbReference type="Gene3D" id="2.40.50.230">
    <property type="entry name" value="Gp5 N-terminal domain"/>
    <property type="match status" value="1"/>
</dbReference>
<dbReference type="Proteomes" id="UP000819052">
    <property type="component" value="Unassembled WGS sequence"/>
</dbReference>
<name>A0ABX0M7D8_9BURK</name>
<accession>A0ABX0M7D8</accession>
<dbReference type="NCBIfam" id="TIGR03361">
    <property type="entry name" value="VI_Rhs_Vgr"/>
    <property type="match status" value="1"/>
</dbReference>